<dbReference type="InterPro" id="IPR033140">
    <property type="entry name" value="Lipase_GDXG_put_SER_AS"/>
</dbReference>
<dbReference type="InterPro" id="IPR013094">
    <property type="entry name" value="AB_hydrolase_3"/>
</dbReference>
<organism evidence="5 6">
    <name type="scientific">Weissella cibaria</name>
    <dbReference type="NCBI Taxonomy" id="137591"/>
    <lineage>
        <taxon>Bacteria</taxon>
        <taxon>Bacillati</taxon>
        <taxon>Bacillota</taxon>
        <taxon>Bacilli</taxon>
        <taxon>Lactobacillales</taxon>
        <taxon>Lactobacillaceae</taxon>
        <taxon>Weissella</taxon>
    </lineage>
</organism>
<gene>
    <name evidence="5" type="ORF">B9D04_06000</name>
</gene>
<feature type="active site" evidence="3">
    <location>
        <position position="175"/>
    </location>
</feature>
<dbReference type="Pfam" id="PF07859">
    <property type="entry name" value="Abhydrolase_3"/>
    <property type="match status" value="1"/>
</dbReference>
<proteinExistence type="inferred from homology"/>
<keyword evidence="2" id="KW-0378">Hydrolase</keyword>
<dbReference type="SUPFAM" id="SSF53474">
    <property type="entry name" value="alpha/beta-Hydrolases"/>
    <property type="match status" value="1"/>
</dbReference>
<evidence type="ECO:0000256" key="1">
    <source>
        <dbReference type="ARBA" id="ARBA00010515"/>
    </source>
</evidence>
<dbReference type="PANTHER" id="PTHR48081">
    <property type="entry name" value="AB HYDROLASE SUPERFAMILY PROTEIN C4A8.06C"/>
    <property type="match status" value="1"/>
</dbReference>
<dbReference type="Proteomes" id="UP000193588">
    <property type="component" value="Unassembled WGS sequence"/>
</dbReference>
<dbReference type="Gene3D" id="3.40.50.1820">
    <property type="entry name" value="alpha/beta hydrolase"/>
    <property type="match status" value="1"/>
</dbReference>
<comment type="similarity">
    <text evidence="1">Belongs to the 'GDXG' lipolytic enzyme family.</text>
</comment>
<comment type="caution">
    <text evidence="5">The sequence shown here is derived from an EMBL/GenBank/DDBJ whole genome shotgun (WGS) entry which is preliminary data.</text>
</comment>
<dbReference type="PROSITE" id="PS01174">
    <property type="entry name" value="LIPASE_GDXG_SER"/>
    <property type="match status" value="1"/>
</dbReference>
<evidence type="ECO:0000259" key="4">
    <source>
        <dbReference type="Pfam" id="PF07859"/>
    </source>
</evidence>
<evidence type="ECO:0000313" key="5">
    <source>
        <dbReference type="EMBL" id="OSP89473.1"/>
    </source>
</evidence>
<reference evidence="5 6" key="1">
    <citation type="submission" date="2017-04" db="EMBL/GenBank/DDBJ databases">
        <title>The genome sequence of Weissella cibaria isolated from wild Drosophila.</title>
        <authorList>
            <person name="Ricks N.J."/>
            <person name="Carroll C."/>
            <person name="Walters A."/>
            <person name="Newell P.D."/>
            <person name="Chaston J.M."/>
        </authorList>
    </citation>
    <scope>NUCLEOTIDE SEQUENCE [LARGE SCALE GENOMIC DNA]</scope>
    <source>
        <strain evidence="5 6">DmW_103</strain>
    </source>
</reference>
<name>A0A1X4JLE6_9LACO</name>
<sequence length="342" mass="37365">MLVRGYLTMTTDEFTKRFRPGTTTSGYLDDRAKAEISAAGPSFDHQPTPDEIRAVMGWPAAHHEAVNELTVRAHKIVGVSVTEFVQQRYDDRVLPTVVFIHGGAFVGGSVANVTPILQQMADAGALRVFALDYSLAPEQPFPAGLLDVYRVVVALHQTAKQYGIDETQLSLAGDSAGGNLTYTVALLDQKLQSNYLHKLVALYPAVYNGHDAEKEMDFSDIQAYGAQADQALIAQYIASFRESTLISDWYLQGVDDEQMAVSPINAPAAMLAELPASLLIIGEFDPLRLEGEAFFERVRDAGGTIAYIRYDGMVHAFVDKIGDYPQANQAVLDLVDFVLAES</sequence>
<dbReference type="AlphaFoldDB" id="A0A1X4JLE6"/>
<dbReference type="GO" id="GO:0016787">
    <property type="term" value="F:hydrolase activity"/>
    <property type="evidence" value="ECO:0007669"/>
    <property type="project" value="UniProtKB-KW"/>
</dbReference>
<protein>
    <recommendedName>
        <fullName evidence="4">Alpha/beta hydrolase fold-3 domain-containing protein</fullName>
    </recommendedName>
</protein>
<dbReference type="PANTHER" id="PTHR48081:SF8">
    <property type="entry name" value="ALPHA_BETA HYDROLASE FOLD-3 DOMAIN-CONTAINING PROTEIN-RELATED"/>
    <property type="match status" value="1"/>
</dbReference>
<evidence type="ECO:0000313" key="6">
    <source>
        <dbReference type="Proteomes" id="UP000193588"/>
    </source>
</evidence>
<accession>A0A1X4JLE6</accession>
<evidence type="ECO:0000256" key="3">
    <source>
        <dbReference type="PROSITE-ProRule" id="PRU10038"/>
    </source>
</evidence>
<dbReference type="InterPro" id="IPR050300">
    <property type="entry name" value="GDXG_lipolytic_enzyme"/>
</dbReference>
<dbReference type="InterPro" id="IPR029058">
    <property type="entry name" value="AB_hydrolase_fold"/>
</dbReference>
<evidence type="ECO:0000256" key="2">
    <source>
        <dbReference type="ARBA" id="ARBA00022801"/>
    </source>
</evidence>
<feature type="domain" description="Alpha/beta hydrolase fold-3" evidence="4">
    <location>
        <begin position="97"/>
        <end position="318"/>
    </location>
</feature>
<dbReference type="EMBL" id="NDXJ01000008">
    <property type="protein sequence ID" value="OSP89473.1"/>
    <property type="molecule type" value="Genomic_DNA"/>
</dbReference>